<accession>A0A2D4MM06</accession>
<reference evidence="1" key="2">
    <citation type="submission" date="2017-11" db="EMBL/GenBank/DDBJ databases">
        <title>Coralsnake Venomics: Analyses of Venom Gland Transcriptomes and Proteomes of Six Brazilian Taxa.</title>
        <authorList>
            <person name="Aird S.D."/>
            <person name="Jorge da Silva N."/>
            <person name="Qiu L."/>
            <person name="Villar-Briones A."/>
            <person name="Aparecida-Saddi V."/>
            <person name="Campos-Telles M.P."/>
            <person name="Grau M."/>
            <person name="Mikheyev A.S."/>
        </authorList>
    </citation>
    <scope>NUCLEOTIDE SEQUENCE</scope>
    <source>
        <tissue evidence="1">Venom_gland</tissue>
    </source>
</reference>
<evidence type="ECO:0000313" key="1">
    <source>
        <dbReference type="EMBL" id="LAB34402.1"/>
    </source>
</evidence>
<dbReference type="InterPro" id="IPR036691">
    <property type="entry name" value="Endo/exonu/phosph_ase_sf"/>
</dbReference>
<dbReference type="Gene3D" id="3.60.10.10">
    <property type="entry name" value="Endonuclease/exonuclease/phosphatase"/>
    <property type="match status" value="1"/>
</dbReference>
<reference evidence="1" key="1">
    <citation type="submission" date="2017-07" db="EMBL/GenBank/DDBJ databases">
        <authorList>
            <person name="Mikheyev A."/>
            <person name="Grau M."/>
        </authorList>
    </citation>
    <scope>NUCLEOTIDE SEQUENCE</scope>
    <source>
        <tissue evidence="1">Venom_gland</tissue>
    </source>
</reference>
<sequence length="121" mass="14264">MEDEKWKNTKIQIKSLKKLERQEVPDKEIDKKRERCESISMNINGINSLVKRKTLFNNLESLNVDIIALQEVHIKGKQKYLLDNKTLGKIFSSLDVQKKRGVLYIKDWILAKEIFRDKAGY</sequence>
<name>A0A2D4MM06_9SAUR</name>
<dbReference type="SUPFAM" id="SSF56219">
    <property type="entry name" value="DNase I-like"/>
    <property type="match status" value="1"/>
</dbReference>
<dbReference type="AlphaFoldDB" id="A0A2D4MM06"/>
<proteinExistence type="predicted"/>
<evidence type="ECO:0008006" key="2">
    <source>
        <dbReference type="Google" id="ProtNLM"/>
    </source>
</evidence>
<dbReference type="EMBL" id="IACM01107819">
    <property type="protein sequence ID" value="LAB34402.1"/>
    <property type="molecule type" value="Transcribed_RNA"/>
</dbReference>
<organism evidence="1">
    <name type="scientific">Micrurus spixii</name>
    <name type="common">Amazon coral snake</name>
    <dbReference type="NCBI Taxonomy" id="129469"/>
    <lineage>
        <taxon>Eukaryota</taxon>
        <taxon>Metazoa</taxon>
        <taxon>Chordata</taxon>
        <taxon>Craniata</taxon>
        <taxon>Vertebrata</taxon>
        <taxon>Euteleostomi</taxon>
        <taxon>Lepidosauria</taxon>
        <taxon>Squamata</taxon>
        <taxon>Bifurcata</taxon>
        <taxon>Unidentata</taxon>
        <taxon>Episquamata</taxon>
        <taxon>Toxicofera</taxon>
        <taxon>Serpentes</taxon>
        <taxon>Colubroidea</taxon>
        <taxon>Elapidae</taxon>
        <taxon>Elapinae</taxon>
        <taxon>Micrurus</taxon>
    </lineage>
</organism>
<protein>
    <recommendedName>
        <fullName evidence="2">Endonuclease/exonuclease/phosphatase domain-containing protein</fullName>
    </recommendedName>
</protein>